<sequence>MRRSNNLTNSLRLLVAAMVLMPLMMSEPAKAKGCVHVMKATGKTALRQSKAEKNAVQAFLNVAYSRFGNAAYAQWAHVPGRKLICRGGARKTCVASGLPCRAQKAKTTRTLCPQRSGDNGNKHRAVYTMFVDGGNNMSMSRKRDVCEVSWRRTRGSLQVLPAPHFRKLTCPSGYRYVVKQGRDVCSK</sequence>
<keyword evidence="3" id="KW-1185">Reference proteome</keyword>
<evidence type="ECO:0000256" key="1">
    <source>
        <dbReference type="SAM" id="SignalP"/>
    </source>
</evidence>
<name>A0A285PIL6_9HYPH</name>
<feature type="chain" id="PRO_5012357416" evidence="1">
    <location>
        <begin position="32"/>
        <end position="187"/>
    </location>
</feature>
<dbReference type="Proteomes" id="UP000219439">
    <property type="component" value="Unassembled WGS sequence"/>
</dbReference>
<evidence type="ECO:0000313" key="2">
    <source>
        <dbReference type="EMBL" id="SNZ21123.1"/>
    </source>
</evidence>
<keyword evidence="1" id="KW-0732">Signal</keyword>
<dbReference type="AlphaFoldDB" id="A0A285PIL6"/>
<proteinExistence type="predicted"/>
<dbReference type="EMBL" id="OBEL01000007">
    <property type="protein sequence ID" value="SNZ21123.1"/>
    <property type="molecule type" value="Genomic_DNA"/>
</dbReference>
<reference evidence="2 3" key="1">
    <citation type="submission" date="2017-09" db="EMBL/GenBank/DDBJ databases">
        <authorList>
            <person name="Ehlers B."/>
            <person name="Leendertz F.H."/>
        </authorList>
    </citation>
    <scope>NUCLEOTIDE SEQUENCE [LARGE SCALE GENOMIC DNA]</scope>
    <source>
        <strain evidence="2 3">DSM 18289</strain>
    </source>
</reference>
<gene>
    <name evidence="2" type="ORF">SAMN06265368_4240</name>
</gene>
<accession>A0A285PIL6</accession>
<protein>
    <submittedName>
        <fullName evidence="2">Uncharacterized protein</fullName>
    </submittedName>
</protein>
<organism evidence="2 3">
    <name type="scientific">Cohaesibacter gelatinilyticus</name>
    <dbReference type="NCBI Taxonomy" id="372072"/>
    <lineage>
        <taxon>Bacteria</taxon>
        <taxon>Pseudomonadati</taxon>
        <taxon>Pseudomonadota</taxon>
        <taxon>Alphaproteobacteria</taxon>
        <taxon>Hyphomicrobiales</taxon>
        <taxon>Cohaesibacteraceae</taxon>
    </lineage>
</organism>
<dbReference type="RefSeq" id="WP_141401303.1">
    <property type="nucleotide sequence ID" value="NZ_OBEL01000007.1"/>
</dbReference>
<feature type="signal peptide" evidence="1">
    <location>
        <begin position="1"/>
        <end position="31"/>
    </location>
</feature>
<evidence type="ECO:0000313" key="3">
    <source>
        <dbReference type="Proteomes" id="UP000219439"/>
    </source>
</evidence>